<comment type="caution">
    <text evidence="1">The sequence shown here is derived from an EMBL/GenBank/DDBJ whole genome shotgun (WGS) entry which is preliminary data.</text>
</comment>
<sequence length="104" mass="11313">MITLLTQRWSEDGTTEGHRFSAGVAFLILSILSSYVPLPYLALHPGTGAPQCRGPQCTGAPLSRMRVLGNNRGATEHDEPLSPPERLLPLRFTALPQAFIQICS</sequence>
<accession>A0ACC2H144</accession>
<dbReference type="Proteomes" id="UP001157502">
    <property type="component" value="Chromosome 7"/>
</dbReference>
<reference evidence="1" key="1">
    <citation type="submission" date="2021-05" db="EMBL/GenBank/DDBJ databases">
        <authorList>
            <person name="Pan Q."/>
            <person name="Jouanno E."/>
            <person name="Zahm M."/>
            <person name="Klopp C."/>
            <person name="Cabau C."/>
            <person name="Louis A."/>
            <person name="Berthelot C."/>
            <person name="Parey E."/>
            <person name="Roest Crollius H."/>
            <person name="Montfort J."/>
            <person name="Robinson-Rechavi M."/>
            <person name="Bouchez O."/>
            <person name="Lampietro C."/>
            <person name="Lopez Roques C."/>
            <person name="Donnadieu C."/>
            <person name="Postlethwait J."/>
            <person name="Bobe J."/>
            <person name="Dillon D."/>
            <person name="Chandos A."/>
            <person name="von Hippel F."/>
            <person name="Guiguen Y."/>
        </authorList>
    </citation>
    <scope>NUCLEOTIDE SEQUENCE</scope>
    <source>
        <strain evidence="1">YG-Jan2019</strain>
    </source>
</reference>
<protein>
    <submittedName>
        <fullName evidence="1">Uncharacterized protein</fullName>
    </submittedName>
</protein>
<evidence type="ECO:0000313" key="1">
    <source>
        <dbReference type="EMBL" id="KAJ8009646.1"/>
    </source>
</evidence>
<keyword evidence="2" id="KW-1185">Reference proteome</keyword>
<evidence type="ECO:0000313" key="2">
    <source>
        <dbReference type="Proteomes" id="UP001157502"/>
    </source>
</evidence>
<name>A0ACC2H144_DALPE</name>
<proteinExistence type="predicted"/>
<gene>
    <name evidence="1" type="ORF">DPEC_G00091080</name>
</gene>
<dbReference type="EMBL" id="CM055734">
    <property type="protein sequence ID" value="KAJ8009646.1"/>
    <property type="molecule type" value="Genomic_DNA"/>
</dbReference>
<organism evidence="1 2">
    <name type="scientific">Dallia pectoralis</name>
    <name type="common">Alaska blackfish</name>
    <dbReference type="NCBI Taxonomy" id="75939"/>
    <lineage>
        <taxon>Eukaryota</taxon>
        <taxon>Metazoa</taxon>
        <taxon>Chordata</taxon>
        <taxon>Craniata</taxon>
        <taxon>Vertebrata</taxon>
        <taxon>Euteleostomi</taxon>
        <taxon>Actinopterygii</taxon>
        <taxon>Neopterygii</taxon>
        <taxon>Teleostei</taxon>
        <taxon>Protacanthopterygii</taxon>
        <taxon>Esociformes</taxon>
        <taxon>Umbridae</taxon>
        <taxon>Dallia</taxon>
    </lineage>
</organism>